<name>A0A840SAY2_9SPIR</name>
<sequence>MDDDEYYEKMRRHNLNRDMSWLPKKNKKPEYSKWRVHEGREDAEMLVEKNTPDEEDEK</sequence>
<proteinExistence type="predicted"/>
<organism evidence="1 2">
    <name type="scientific">Treponema rectale</name>
    <dbReference type="NCBI Taxonomy" id="744512"/>
    <lineage>
        <taxon>Bacteria</taxon>
        <taxon>Pseudomonadati</taxon>
        <taxon>Spirochaetota</taxon>
        <taxon>Spirochaetia</taxon>
        <taxon>Spirochaetales</taxon>
        <taxon>Treponemataceae</taxon>
        <taxon>Treponema</taxon>
    </lineage>
</organism>
<evidence type="ECO:0000313" key="2">
    <source>
        <dbReference type="Proteomes" id="UP000578697"/>
    </source>
</evidence>
<gene>
    <name evidence="1" type="ORF">HNP77_001256</name>
</gene>
<dbReference type="AlphaFoldDB" id="A0A840SAY2"/>
<protein>
    <submittedName>
        <fullName evidence="1">Uncharacterized protein</fullName>
    </submittedName>
</protein>
<comment type="caution">
    <text evidence="1">The sequence shown here is derived from an EMBL/GenBank/DDBJ whole genome shotgun (WGS) entry which is preliminary data.</text>
</comment>
<dbReference type="RefSeq" id="WP_184652327.1">
    <property type="nucleotide sequence ID" value="NZ_JACHFR010000002.1"/>
</dbReference>
<accession>A0A840SAY2</accession>
<keyword evidence="2" id="KW-1185">Reference proteome</keyword>
<dbReference type="Proteomes" id="UP000578697">
    <property type="component" value="Unassembled WGS sequence"/>
</dbReference>
<evidence type="ECO:0000313" key="1">
    <source>
        <dbReference type="EMBL" id="MBB5218887.1"/>
    </source>
</evidence>
<reference evidence="1 2" key="1">
    <citation type="submission" date="2020-08" db="EMBL/GenBank/DDBJ databases">
        <title>Genomic Encyclopedia of Type Strains, Phase IV (KMG-IV): sequencing the most valuable type-strain genomes for metagenomic binning, comparative biology and taxonomic classification.</title>
        <authorList>
            <person name="Goeker M."/>
        </authorList>
    </citation>
    <scope>NUCLEOTIDE SEQUENCE [LARGE SCALE GENOMIC DNA]</scope>
    <source>
        <strain evidence="1 2">DSM 103679</strain>
    </source>
</reference>
<dbReference type="EMBL" id="JACHFR010000002">
    <property type="protein sequence ID" value="MBB5218887.1"/>
    <property type="molecule type" value="Genomic_DNA"/>
</dbReference>